<reference evidence="1 2" key="1">
    <citation type="submission" date="2015-12" db="EMBL/GenBank/DDBJ databases">
        <title>The genome of Folsomia candida.</title>
        <authorList>
            <person name="Faddeeva A."/>
            <person name="Derks M.F."/>
            <person name="Anvar Y."/>
            <person name="Smit S."/>
            <person name="Van Straalen N."/>
            <person name="Roelofs D."/>
        </authorList>
    </citation>
    <scope>NUCLEOTIDE SEQUENCE [LARGE SCALE GENOMIC DNA]</scope>
    <source>
        <strain evidence="1 2">VU population</strain>
        <tissue evidence="1">Whole body</tissue>
    </source>
</reference>
<accession>A0A226DFM8</accession>
<proteinExistence type="predicted"/>
<dbReference type="InterPro" id="IPR032675">
    <property type="entry name" value="LRR_dom_sf"/>
</dbReference>
<dbReference type="Gene3D" id="3.80.10.10">
    <property type="entry name" value="Ribonuclease Inhibitor"/>
    <property type="match status" value="1"/>
</dbReference>
<dbReference type="AlphaFoldDB" id="A0A226DFM8"/>
<dbReference type="OrthoDB" id="2220528at2759"/>
<name>A0A226DFM8_FOLCA</name>
<evidence type="ECO:0000313" key="1">
    <source>
        <dbReference type="EMBL" id="OXA43940.1"/>
    </source>
</evidence>
<protein>
    <recommendedName>
        <fullName evidence="3">F-box domain-containing protein</fullName>
    </recommendedName>
</protein>
<sequence>MAKVVDLTVKNRHPMTLRSASSRKDSKEVPVDLNTAMSKALQNPLVLDVIFANLGLPDLKTSRLVCKEWADVGATFLGRRALLRVNKLLSYEGSEPAKMASVNDKLMRRLLISNKFDSSIPTNRKADVITRALTQVDNVSQLTREIKFLVSRKEFVPAFLEGIRMLGSTKIEHVGIFRAWGDNSVDTIPAEAYQNLPPQPSLTSLKFEALTDVEQDFCNCNEFRPLIQLWLDSAPNLTSLDVTTSFYPNLADCTNLRVLKFKFIRCCDEHHPNLNVSNVTKMLAQVKDSLVKLELCHDMYYYSFMQLIQSAEEVPVMSKVTSLAIHAGEIFEIQDFYNEEHFPKLRSFSVRSGLKAASLFSHLSFWSRHRGVHSVTLDMDFGSREVQEFGRKMIDLFPAVKVLDLRLDPTFCAFTGDISATFHQGESVSTSAAIYLFMIPFQMWDLKRVNICLKVNKSAWLIDALKGISVLKGVKRVLFIFPCIYDKKDNFSTSFVQDVILHSGPFKSVEIRINEMEPEIMERLQLIVEASGAPIHFIGRRE</sequence>
<organism evidence="1 2">
    <name type="scientific">Folsomia candida</name>
    <name type="common">Springtail</name>
    <dbReference type="NCBI Taxonomy" id="158441"/>
    <lineage>
        <taxon>Eukaryota</taxon>
        <taxon>Metazoa</taxon>
        <taxon>Ecdysozoa</taxon>
        <taxon>Arthropoda</taxon>
        <taxon>Hexapoda</taxon>
        <taxon>Collembola</taxon>
        <taxon>Entomobryomorpha</taxon>
        <taxon>Isotomoidea</taxon>
        <taxon>Isotomidae</taxon>
        <taxon>Proisotominae</taxon>
        <taxon>Folsomia</taxon>
    </lineage>
</organism>
<evidence type="ECO:0000313" key="2">
    <source>
        <dbReference type="Proteomes" id="UP000198287"/>
    </source>
</evidence>
<dbReference type="EMBL" id="LNIX01000020">
    <property type="protein sequence ID" value="OXA43940.1"/>
    <property type="molecule type" value="Genomic_DNA"/>
</dbReference>
<dbReference type="Proteomes" id="UP000198287">
    <property type="component" value="Unassembled WGS sequence"/>
</dbReference>
<keyword evidence="2" id="KW-1185">Reference proteome</keyword>
<comment type="caution">
    <text evidence="1">The sequence shown here is derived from an EMBL/GenBank/DDBJ whole genome shotgun (WGS) entry which is preliminary data.</text>
</comment>
<gene>
    <name evidence="1" type="ORF">Fcan01_21074</name>
</gene>
<evidence type="ECO:0008006" key="3">
    <source>
        <dbReference type="Google" id="ProtNLM"/>
    </source>
</evidence>